<reference evidence="5 6" key="1">
    <citation type="journal article" date="2019" name="Emerg. Microbes Infect.">
        <title>Comprehensive subspecies identification of 175 nontuberculous mycobacteria species based on 7547 genomic profiles.</title>
        <authorList>
            <person name="Matsumoto Y."/>
            <person name="Kinjo T."/>
            <person name="Motooka D."/>
            <person name="Nabeya D."/>
            <person name="Jung N."/>
            <person name="Uechi K."/>
            <person name="Horii T."/>
            <person name="Iida T."/>
            <person name="Fujita J."/>
            <person name="Nakamura S."/>
        </authorList>
    </citation>
    <scope>NUCLEOTIDE SEQUENCE [LARGE SCALE GENOMIC DNA]</scope>
    <source>
        <strain evidence="5 6">JCM 13574</strain>
    </source>
</reference>
<dbReference type="EMBL" id="AP022610">
    <property type="protein sequence ID" value="BBZ25833.1"/>
    <property type="molecule type" value="Genomic_DNA"/>
</dbReference>
<sequence length="343" mass="37791">MVAEAEVSHTIPFQRVQAFVGLAERRGWDLEALLGAAGIPASLLGEHRARLTGGQVTALLGALSRATGDELLGLGLAPVPPGTLRMLLSAIMFGTNDLSTAVRRLNQFENAVPGVPRLRLSIDGDAAVVDVDITDKVDPLDFAVEALLATLHRTLGWLIGRRIELVEVWLPHEDRRHMRDYDVIFDAPVVFAAPNPALVFPADTVSTKLLRRPDELEQFWRHAPAILLARSHYGTSTSDAVRRILDEVDYGIRLGADEVAARLAMSPQTMRRRLRMENTSLSDIRDALLRDVSIASLVQGEETMAALSRRLGFSEPSAFTRAFSRWTGQPPRAYRVKDTPKLL</sequence>
<keyword evidence="6" id="KW-1185">Reference proteome</keyword>
<dbReference type="Gene3D" id="1.10.10.60">
    <property type="entry name" value="Homeodomain-like"/>
    <property type="match status" value="1"/>
</dbReference>
<dbReference type="Pfam" id="PF12833">
    <property type="entry name" value="HTH_18"/>
    <property type="match status" value="1"/>
</dbReference>
<dbReference type="GO" id="GO:0000976">
    <property type="term" value="F:transcription cis-regulatory region binding"/>
    <property type="evidence" value="ECO:0007669"/>
    <property type="project" value="TreeGrafter"/>
</dbReference>
<evidence type="ECO:0000313" key="6">
    <source>
        <dbReference type="Proteomes" id="UP000466517"/>
    </source>
</evidence>
<accession>A0A7I7XA94</accession>
<evidence type="ECO:0000256" key="2">
    <source>
        <dbReference type="ARBA" id="ARBA00023125"/>
    </source>
</evidence>
<keyword evidence="1" id="KW-0805">Transcription regulation</keyword>
<dbReference type="AlphaFoldDB" id="A0A7I7XA94"/>
<dbReference type="InterPro" id="IPR018060">
    <property type="entry name" value="HTH_AraC"/>
</dbReference>
<feature type="domain" description="HTH araC/xylS-type" evidence="4">
    <location>
        <begin position="238"/>
        <end position="337"/>
    </location>
</feature>
<organism evidence="5 6">
    <name type="scientific">Mycolicibacterium madagascariense</name>
    <dbReference type="NCBI Taxonomy" id="212765"/>
    <lineage>
        <taxon>Bacteria</taxon>
        <taxon>Bacillati</taxon>
        <taxon>Actinomycetota</taxon>
        <taxon>Actinomycetes</taxon>
        <taxon>Mycobacteriales</taxon>
        <taxon>Mycobacteriaceae</taxon>
        <taxon>Mycolicibacterium</taxon>
    </lineage>
</organism>
<evidence type="ECO:0000256" key="3">
    <source>
        <dbReference type="ARBA" id="ARBA00023163"/>
    </source>
</evidence>
<dbReference type="Pfam" id="PF12625">
    <property type="entry name" value="Arabinose_bd"/>
    <property type="match status" value="1"/>
</dbReference>
<evidence type="ECO:0000313" key="5">
    <source>
        <dbReference type="EMBL" id="BBZ25833.1"/>
    </source>
</evidence>
<dbReference type="RefSeq" id="WP_163731002.1">
    <property type="nucleotide sequence ID" value="NZ_AP022610.1"/>
</dbReference>
<keyword evidence="3" id="KW-0804">Transcription</keyword>
<gene>
    <name evidence="5" type="ORF">MMAD_01280</name>
</gene>
<dbReference type="PANTHER" id="PTHR47894">
    <property type="entry name" value="HTH-TYPE TRANSCRIPTIONAL REGULATOR GADX"/>
    <property type="match status" value="1"/>
</dbReference>
<evidence type="ECO:0000259" key="4">
    <source>
        <dbReference type="PROSITE" id="PS01124"/>
    </source>
</evidence>
<dbReference type="PROSITE" id="PS01124">
    <property type="entry name" value="HTH_ARAC_FAMILY_2"/>
    <property type="match status" value="1"/>
</dbReference>
<protein>
    <submittedName>
        <fullName evidence="5">Transcriptional regulator</fullName>
    </submittedName>
</protein>
<keyword evidence="2" id="KW-0238">DNA-binding</keyword>
<dbReference type="Proteomes" id="UP000466517">
    <property type="component" value="Chromosome"/>
</dbReference>
<dbReference type="InterPro" id="IPR009057">
    <property type="entry name" value="Homeodomain-like_sf"/>
</dbReference>
<dbReference type="InterPro" id="IPR032687">
    <property type="entry name" value="AraC-type_N"/>
</dbReference>
<dbReference type="SUPFAM" id="SSF46689">
    <property type="entry name" value="Homeodomain-like"/>
    <property type="match status" value="1"/>
</dbReference>
<dbReference type="GO" id="GO:0005829">
    <property type="term" value="C:cytosol"/>
    <property type="evidence" value="ECO:0007669"/>
    <property type="project" value="TreeGrafter"/>
</dbReference>
<dbReference type="GO" id="GO:0003700">
    <property type="term" value="F:DNA-binding transcription factor activity"/>
    <property type="evidence" value="ECO:0007669"/>
    <property type="project" value="InterPro"/>
</dbReference>
<dbReference type="PANTHER" id="PTHR47894:SF1">
    <property type="entry name" value="HTH-TYPE TRANSCRIPTIONAL REGULATOR VQSM"/>
    <property type="match status" value="1"/>
</dbReference>
<dbReference type="KEGG" id="mmag:MMAD_01280"/>
<evidence type="ECO:0000256" key="1">
    <source>
        <dbReference type="ARBA" id="ARBA00023015"/>
    </source>
</evidence>
<name>A0A7I7XA94_9MYCO</name>
<dbReference type="SMART" id="SM00342">
    <property type="entry name" value="HTH_ARAC"/>
    <property type="match status" value="1"/>
</dbReference>
<proteinExistence type="predicted"/>